<evidence type="ECO:0000313" key="7">
    <source>
        <dbReference type="EMBL" id="PKD44394.1"/>
    </source>
</evidence>
<comment type="subcellular location">
    <subcellularLocation>
        <location evidence="5">Cytoplasm</location>
    </subcellularLocation>
</comment>
<keyword evidence="4 5" id="KW-0173">Coenzyme A biosynthesis</keyword>
<keyword evidence="3 5" id="KW-0067">ATP-binding</keyword>
<dbReference type="EC" id="2.7.1.24" evidence="5 6"/>
<name>A0A2N0VJR7_9BACT</name>
<organism evidence="7 8">
    <name type="scientific">Rhodohalobacter barkolensis</name>
    <dbReference type="NCBI Taxonomy" id="2053187"/>
    <lineage>
        <taxon>Bacteria</taxon>
        <taxon>Pseudomonadati</taxon>
        <taxon>Balneolota</taxon>
        <taxon>Balneolia</taxon>
        <taxon>Balneolales</taxon>
        <taxon>Balneolaceae</taxon>
        <taxon>Rhodohalobacter</taxon>
    </lineage>
</organism>
<dbReference type="GO" id="GO:0004140">
    <property type="term" value="F:dephospho-CoA kinase activity"/>
    <property type="evidence" value="ECO:0007669"/>
    <property type="project" value="UniProtKB-UniRule"/>
</dbReference>
<dbReference type="Gene3D" id="3.40.50.300">
    <property type="entry name" value="P-loop containing nucleotide triphosphate hydrolases"/>
    <property type="match status" value="1"/>
</dbReference>
<gene>
    <name evidence="5" type="primary">coaE</name>
    <name evidence="7" type="ORF">CWD77_02700</name>
</gene>
<evidence type="ECO:0000256" key="6">
    <source>
        <dbReference type="NCBIfam" id="TIGR00152"/>
    </source>
</evidence>
<proteinExistence type="inferred from homology"/>
<dbReference type="NCBIfam" id="TIGR00152">
    <property type="entry name" value="dephospho-CoA kinase"/>
    <property type="match status" value="1"/>
</dbReference>
<keyword evidence="8" id="KW-1185">Reference proteome</keyword>
<dbReference type="PANTHER" id="PTHR10695:SF46">
    <property type="entry name" value="BIFUNCTIONAL COENZYME A SYNTHASE-RELATED"/>
    <property type="match status" value="1"/>
</dbReference>
<accession>A0A2N0VJR7</accession>
<comment type="function">
    <text evidence="5">Catalyzes the phosphorylation of the 3'-hydroxyl group of dephosphocoenzyme A to form coenzyme A.</text>
</comment>
<dbReference type="Proteomes" id="UP000233398">
    <property type="component" value="Unassembled WGS sequence"/>
</dbReference>
<comment type="similarity">
    <text evidence="1 5">Belongs to the CoaE family.</text>
</comment>
<keyword evidence="5 7" id="KW-0418">Kinase</keyword>
<dbReference type="GO" id="GO:0005737">
    <property type="term" value="C:cytoplasm"/>
    <property type="evidence" value="ECO:0007669"/>
    <property type="project" value="UniProtKB-SubCell"/>
</dbReference>
<evidence type="ECO:0000256" key="1">
    <source>
        <dbReference type="ARBA" id="ARBA00009018"/>
    </source>
</evidence>
<dbReference type="HAMAP" id="MF_00376">
    <property type="entry name" value="Dephospho_CoA_kinase"/>
    <property type="match status" value="1"/>
</dbReference>
<sequence>MIVAGVTGGIGSGKSTLCKVWESLGAKVIYADDLAKQLMVEDEEVVAKLKEIFGKDTYKNDGSLNKTHLINEAFQKGRVEELNSVVHPAVARKFQEIRIQTEKTETKVLVKEAALLLNEGRPKDLDVVILVLSPKEEQINRVKKRDSVEKKDVLERMNKQPDFEKLKSYADYIITNDGTLKEFKLKSKELYLKVLEDYRDNV</sequence>
<dbReference type="PROSITE" id="PS51219">
    <property type="entry name" value="DPCK"/>
    <property type="match status" value="1"/>
</dbReference>
<dbReference type="Pfam" id="PF01121">
    <property type="entry name" value="CoaE"/>
    <property type="match status" value="1"/>
</dbReference>
<comment type="caution">
    <text evidence="7">The sequence shown here is derived from an EMBL/GenBank/DDBJ whole genome shotgun (WGS) entry which is preliminary data.</text>
</comment>
<dbReference type="OrthoDB" id="9812943at2"/>
<evidence type="ECO:0000256" key="5">
    <source>
        <dbReference type="HAMAP-Rule" id="MF_00376"/>
    </source>
</evidence>
<dbReference type="UniPathway" id="UPA00241">
    <property type="reaction ID" value="UER00356"/>
</dbReference>
<evidence type="ECO:0000256" key="2">
    <source>
        <dbReference type="ARBA" id="ARBA00022741"/>
    </source>
</evidence>
<keyword evidence="5" id="KW-0963">Cytoplasm</keyword>
<dbReference type="PANTHER" id="PTHR10695">
    <property type="entry name" value="DEPHOSPHO-COA KINASE-RELATED"/>
    <property type="match status" value="1"/>
</dbReference>
<dbReference type="SUPFAM" id="SSF52540">
    <property type="entry name" value="P-loop containing nucleoside triphosphate hydrolases"/>
    <property type="match status" value="1"/>
</dbReference>
<protein>
    <recommendedName>
        <fullName evidence="5 6">Dephospho-CoA kinase</fullName>
        <ecNumber evidence="5 6">2.7.1.24</ecNumber>
    </recommendedName>
    <alternativeName>
        <fullName evidence="5">Dephosphocoenzyme A kinase</fullName>
    </alternativeName>
</protein>
<evidence type="ECO:0000256" key="3">
    <source>
        <dbReference type="ARBA" id="ARBA00022840"/>
    </source>
</evidence>
<dbReference type="RefSeq" id="WP_101071686.1">
    <property type="nucleotide sequence ID" value="NZ_PISP01000001.1"/>
</dbReference>
<dbReference type="InterPro" id="IPR027417">
    <property type="entry name" value="P-loop_NTPase"/>
</dbReference>
<feature type="binding site" evidence="5">
    <location>
        <begin position="11"/>
        <end position="16"/>
    </location>
    <ligand>
        <name>ATP</name>
        <dbReference type="ChEBI" id="CHEBI:30616"/>
    </ligand>
</feature>
<keyword evidence="5" id="KW-0808">Transferase</keyword>
<dbReference type="GO" id="GO:0015937">
    <property type="term" value="P:coenzyme A biosynthetic process"/>
    <property type="evidence" value="ECO:0007669"/>
    <property type="project" value="UniProtKB-UniRule"/>
</dbReference>
<keyword evidence="2 5" id="KW-0547">Nucleotide-binding</keyword>
<evidence type="ECO:0000313" key="8">
    <source>
        <dbReference type="Proteomes" id="UP000233398"/>
    </source>
</evidence>
<evidence type="ECO:0000256" key="4">
    <source>
        <dbReference type="ARBA" id="ARBA00022993"/>
    </source>
</evidence>
<comment type="pathway">
    <text evidence="5">Cofactor biosynthesis; coenzyme A biosynthesis; CoA from (R)-pantothenate: step 5/5.</text>
</comment>
<dbReference type="EMBL" id="PISP01000001">
    <property type="protein sequence ID" value="PKD44394.1"/>
    <property type="molecule type" value="Genomic_DNA"/>
</dbReference>
<comment type="catalytic activity">
    <reaction evidence="5">
        <text>3'-dephospho-CoA + ATP = ADP + CoA + H(+)</text>
        <dbReference type="Rhea" id="RHEA:18245"/>
        <dbReference type="ChEBI" id="CHEBI:15378"/>
        <dbReference type="ChEBI" id="CHEBI:30616"/>
        <dbReference type="ChEBI" id="CHEBI:57287"/>
        <dbReference type="ChEBI" id="CHEBI:57328"/>
        <dbReference type="ChEBI" id="CHEBI:456216"/>
        <dbReference type="EC" id="2.7.1.24"/>
    </reaction>
</comment>
<reference evidence="7 8" key="1">
    <citation type="submission" date="2017-11" db="EMBL/GenBank/DDBJ databases">
        <title>Rhodohalobacter 15182 sp. nov., isolated from a salt lake.</title>
        <authorList>
            <person name="Han S."/>
        </authorList>
    </citation>
    <scope>NUCLEOTIDE SEQUENCE [LARGE SCALE GENOMIC DNA]</scope>
    <source>
        <strain evidence="7 8">15182</strain>
    </source>
</reference>
<dbReference type="AlphaFoldDB" id="A0A2N0VJR7"/>
<dbReference type="CDD" id="cd02022">
    <property type="entry name" value="DPCK"/>
    <property type="match status" value="1"/>
</dbReference>
<dbReference type="InterPro" id="IPR001977">
    <property type="entry name" value="Depp_CoAkinase"/>
</dbReference>
<dbReference type="GO" id="GO:0005524">
    <property type="term" value="F:ATP binding"/>
    <property type="evidence" value="ECO:0007669"/>
    <property type="project" value="UniProtKB-UniRule"/>
</dbReference>